<reference evidence="2 3" key="1">
    <citation type="submission" date="2017-04" db="EMBL/GenBank/DDBJ databases">
        <title>Novel microbial lineages endemic to geothermal iron-oxide mats fill important gaps in the evolutionary history of Archaea.</title>
        <authorList>
            <person name="Jay Z.J."/>
            <person name="Beam J.P."/>
            <person name="Dlakic M."/>
            <person name="Rusch D.B."/>
            <person name="Kozubal M.A."/>
            <person name="Inskeep W.P."/>
        </authorList>
    </citation>
    <scope>NUCLEOTIDE SEQUENCE [LARGE SCALE GENOMIC DNA]</scope>
    <source>
        <strain evidence="2">OSP_D</strain>
    </source>
</reference>
<dbReference type="PANTHER" id="PTHR43721">
    <property type="entry name" value="ELONGATION FACTOR TU-RELATED"/>
    <property type="match status" value="1"/>
</dbReference>
<dbReference type="GO" id="GO:0003746">
    <property type="term" value="F:translation elongation factor activity"/>
    <property type="evidence" value="ECO:0007669"/>
    <property type="project" value="TreeGrafter"/>
</dbReference>
<dbReference type="PANTHER" id="PTHR43721:SF11">
    <property type="entry name" value="SELENOCYSTEINE-SPECIFIC ELONGATION FACTOR"/>
    <property type="match status" value="1"/>
</dbReference>
<dbReference type="EMBL" id="NEXC01000006">
    <property type="protein sequence ID" value="PSN84197.1"/>
    <property type="molecule type" value="Genomic_DNA"/>
</dbReference>
<accession>A0A2R6ACW1</accession>
<gene>
    <name evidence="2" type="ORF">B9Q01_01840</name>
</gene>
<evidence type="ECO:0000259" key="1">
    <source>
        <dbReference type="Pfam" id="PF03144"/>
    </source>
</evidence>
<dbReference type="Gene3D" id="2.40.30.10">
    <property type="entry name" value="Translation factors"/>
    <property type="match status" value="1"/>
</dbReference>
<dbReference type="Pfam" id="PF03144">
    <property type="entry name" value="GTP_EFTU_D2"/>
    <property type="match status" value="1"/>
</dbReference>
<dbReference type="InterPro" id="IPR004161">
    <property type="entry name" value="EFTu-like_2"/>
</dbReference>
<dbReference type="SUPFAM" id="SSF50447">
    <property type="entry name" value="Translation proteins"/>
    <property type="match status" value="1"/>
</dbReference>
<dbReference type="GO" id="GO:0001514">
    <property type="term" value="P:selenocysteine incorporation"/>
    <property type="evidence" value="ECO:0007669"/>
    <property type="project" value="TreeGrafter"/>
</dbReference>
<feature type="domain" description="Translation elongation factor EFTu-like" evidence="1">
    <location>
        <begin position="166"/>
        <end position="225"/>
    </location>
</feature>
<dbReference type="Proteomes" id="UP000240880">
    <property type="component" value="Unassembled WGS sequence"/>
</dbReference>
<dbReference type="InterPro" id="IPR009000">
    <property type="entry name" value="Transl_B-barrel_sf"/>
</dbReference>
<protein>
    <recommendedName>
        <fullName evidence="1">Translation elongation factor EFTu-like domain-containing protein</fullName>
    </recommendedName>
</protein>
<evidence type="ECO:0000313" key="2">
    <source>
        <dbReference type="EMBL" id="PSN84197.1"/>
    </source>
</evidence>
<dbReference type="InterPro" id="IPR050055">
    <property type="entry name" value="EF-Tu_GTPase"/>
</dbReference>
<dbReference type="AlphaFoldDB" id="A0A2R6ACW1"/>
<sequence length="317" mass="35238">MTACSTLGLFGSSAEERAKFASLFAKKSESQALEIYHRKGVVQNLLNPLSYPEKVAHFAKALTLCDFAFVFLPDTGRVTWQEAESVLGLYCANVKKGFFVYKKGLYQRERLDALFAQTAKGYEHIEYSSFDELKRLNLDELCKTYETEQKETVISVDNSFNVKGVGLVALGFVIRGSVNVHDELSLSNGKTVEVKSMQVMDEDVEQAKAGTRVGLALKGTTEKELEQLAFLVKNDVFSQDLKTKLNVLPQYKKRTSELNKVHVALAGQLISCELKNENHEIALKTAVAIPKSLTQAVVFDLDQKPGLLRIVGQANFV</sequence>
<comment type="caution">
    <text evidence="2">The sequence shown here is derived from an EMBL/GenBank/DDBJ whole genome shotgun (WGS) entry which is preliminary data.</text>
</comment>
<evidence type="ECO:0000313" key="3">
    <source>
        <dbReference type="Proteomes" id="UP000240880"/>
    </source>
</evidence>
<name>A0A2R6ACW1_9ARCH</name>
<organism evidence="2 3">
    <name type="scientific">Candidatus Marsarchaeota G1 archaeon OSP_D</name>
    <dbReference type="NCBI Taxonomy" id="1978155"/>
    <lineage>
        <taxon>Archaea</taxon>
        <taxon>Candidatus Marsarchaeota</taxon>
        <taxon>Candidatus Marsarchaeota group 1</taxon>
    </lineage>
</organism>
<proteinExistence type="predicted"/>
<dbReference type="GO" id="GO:0005525">
    <property type="term" value="F:GTP binding"/>
    <property type="evidence" value="ECO:0007669"/>
    <property type="project" value="InterPro"/>
</dbReference>